<dbReference type="EMBL" id="JAEKCZ010000034">
    <property type="protein sequence ID" value="MBJ2259678.1"/>
    <property type="molecule type" value="Genomic_DNA"/>
</dbReference>
<proteinExistence type="predicted"/>
<gene>
    <name evidence="2" type="ORF">JFT45_24555</name>
</gene>
<dbReference type="AlphaFoldDB" id="A0A8I1KBD4"/>
<evidence type="ECO:0000259" key="1">
    <source>
        <dbReference type="Pfam" id="PF19975"/>
    </source>
</evidence>
<dbReference type="Pfam" id="PF19975">
    <property type="entry name" value="DO-GTPase1"/>
    <property type="match status" value="1"/>
</dbReference>
<protein>
    <recommendedName>
        <fullName evidence="1">Double-GTPase 1 domain-containing protein</fullName>
    </recommendedName>
</protein>
<sequence>MDANFVVMGLPESGKTTFLAALWHLIEAGDTDCHLALDGYKGNLTYLNKIAEAWRTFQNVPRTPYGEEVDVSIGLRNQITGERGTAFFPDVAGEVFDRQVIDRRCRSDFVDAVSADDGVLFFITANTHEDFLSLAELNARLGIAAGVAPINVGGAAPVTNNGGEEELGANPAVHGRDWRREDIPRQVKIVQILSDLQRSPFAQRRRRVAIIVSAWDLARSMNMTPRAWLASHMPLVDQYLRTNSIAFEHEIYGVSAQGVDLRNAAAVDEAAKLPQSSRRIQIVGSEGEGHDLTLPLVWLMSAKE</sequence>
<name>A0A8I1KBD4_9PSED</name>
<evidence type="ECO:0000313" key="2">
    <source>
        <dbReference type="EMBL" id="MBJ2259678.1"/>
    </source>
</evidence>
<evidence type="ECO:0000313" key="3">
    <source>
        <dbReference type="Proteomes" id="UP000658390"/>
    </source>
</evidence>
<dbReference type="InterPro" id="IPR045530">
    <property type="entry name" value="DO-GTPase1"/>
</dbReference>
<organism evidence="2 3">
    <name type="scientific">Pseudomonas psychrophila</name>
    <dbReference type="NCBI Taxonomy" id="122355"/>
    <lineage>
        <taxon>Bacteria</taxon>
        <taxon>Pseudomonadati</taxon>
        <taxon>Pseudomonadota</taxon>
        <taxon>Gammaproteobacteria</taxon>
        <taxon>Pseudomonadales</taxon>
        <taxon>Pseudomonadaceae</taxon>
        <taxon>Pseudomonas</taxon>
    </lineage>
</organism>
<reference evidence="2" key="1">
    <citation type="submission" date="2020-12" db="EMBL/GenBank/DDBJ databases">
        <title>Antibiotic resistance and phylogeny of Pseudomonas spp. isolated over three decades from chicken meat in the Norwegian food chain.</title>
        <authorList>
            <person name="Moen B."/>
        </authorList>
    </citation>
    <scope>NUCLEOTIDE SEQUENCE</scope>
    <source>
        <strain evidence="2">MF6762</strain>
    </source>
</reference>
<dbReference type="Proteomes" id="UP000658390">
    <property type="component" value="Unassembled WGS sequence"/>
</dbReference>
<comment type="caution">
    <text evidence="2">The sequence shown here is derived from an EMBL/GenBank/DDBJ whole genome shotgun (WGS) entry which is preliminary data.</text>
</comment>
<accession>A0A8I1KBD4</accession>
<dbReference type="RefSeq" id="WP_198823037.1">
    <property type="nucleotide sequence ID" value="NZ_JAEKCZ010000034.1"/>
</dbReference>
<feature type="domain" description="Double-GTPase 1" evidence="1">
    <location>
        <begin position="6"/>
        <end position="299"/>
    </location>
</feature>